<dbReference type="STRING" id="1230097.A0A423X017"/>
<dbReference type="Pfam" id="PF21959">
    <property type="entry name" value="DUF6923"/>
    <property type="match status" value="1"/>
</dbReference>
<evidence type="ECO:0000259" key="3">
    <source>
        <dbReference type="Pfam" id="PF21959"/>
    </source>
</evidence>
<sequence>MASSIRSCLALGLLALSPIRAEPLRAHAGFADVDARYPAPVELYGGASSVCYTYTTEFLYAPTAGVGFGGGSSGGGGLWPGVTVTGTTPTATGSIPPIVTVITLFPGQAFTISLATLFPGSDLQVVSFTEDPPVDWVYYDPVTRSFYGTVPIYQAPGRFFIHVSSVDPATGQTSDWEIEIDVVAAPITSATPLPTGTSTAGTNSTSTSSVPATSVSIGPAQTLVIGEPFDIDLTVYLESPTDIVTAISTDPDTPFLEDGFNAVNRDIVGIVPDDTVPQTITVAISATNAVVARALRKRQDAAGPYIALFEVVIVGNVTATATSGTGSVATPVSTSSGGAAPGSSGSSITTPASTVSGGVGPTSSAGSVATPVSTPSESVFPTSSGGSVITPVPTLSVIPSESSLSVIPVSSSSSTIPVPPFSSTFFPNSSIASIIPPVSLPETVLPTSTEPSIIPTETSIPGGVLPTSSSGSIVPPETSLPGSQPVYWDFVEHPGDIILHQFSPNYNLQQPKTQNRALLSVNLTSGASVEISSAVSTDTLNALAYHPRENYLYAVAQNNRYDGYILRIGANGTHENTTFVIPQTNPTGTSATSMTLGDIDANLQFWLGYANGNGWVQVNLNSANGTTYGQVVANGTADRGTHLVSDWAYLPAYPDRLWALGQQVVTSGSVYNTWLMYFDLTMHLWVDYFQFTDINGGTTDGVAGEAQWGAVYTALDGYLYGLENNSGQIWKFKVESPTVDDAVFVSQGPAGGINDGAKCMLSSL</sequence>
<dbReference type="InterPro" id="IPR054215">
    <property type="entry name" value="DUF6923"/>
</dbReference>
<dbReference type="Proteomes" id="UP000285146">
    <property type="component" value="Unassembled WGS sequence"/>
</dbReference>
<name>A0A423X017_9PEZI</name>
<feature type="domain" description="DUF6923" evidence="3">
    <location>
        <begin position="511"/>
        <end position="760"/>
    </location>
</feature>
<accession>A0A423X017</accession>
<evidence type="ECO:0000256" key="2">
    <source>
        <dbReference type="SAM" id="SignalP"/>
    </source>
</evidence>
<feature type="chain" id="PRO_5019109421" description="DUF6923 domain-containing protein" evidence="2">
    <location>
        <begin position="22"/>
        <end position="764"/>
    </location>
</feature>
<organism evidence="4 5">
    <name type="scientific">Cytospora leucostoma</name>
    <dbReference type="NCBI Taxonomy" id="1230097"/>
    <lineage>
        <taxon>Eukaryota</taxon>
        <taxon>Fungi</taxon>
        <taxon>Dikarya</taxon>
        <taxon>Ascomycota</taxon>
        <taxon>Pezizomycotina</taxon>
        <taxon>Sordariomycetes</taxon>
        <taxon>Sordariomycetidae</taxon>
        <taxon>Diaporthales</taxon>
        <taxon>Cytosporaceae</taxon>
        <taxon>Cytospora</taxon>
    </lineage>
</organism>
<dbReference type="EMBL" id="LKEB01000032">
    <property type="protein sequence ID" value="ROW09163.1"/>
    <property type="molecule type" value="Genomic_DNA"/>
</dbReference>
<feature type="compositionally biased region" description="Low complexity" evidence="1">
    <location>
        <begin position="195"/>
        <end position="212"/>
    </location>
</feature>
<feature type="signal peptide" evidence="2">
    <location>
        <begin position="1"/>
        <end position="21"/>
    </location>
</feature>
<feature type="compositionally biased region" description="Polar residues" evidence="1">
    <location>
        <begin position="370"/>
        <end position="385"/>
    </location>
</feature>
<proteinExistence type="predicted"/>
<feature type="region of interest" description="Disordered" evidence="1">
    <location>
        <begin position="323"/>
        <end position="385"/>
    </location>
</feature>
<feature type="region of interest" description="Disordered" evidence="1">
    <location>
        <begin position="192"/>
        <end position="212"/>
    </location>
</feature>
<evidence type="ECO:0000256" key="1">
    <source>
        <dbReference type="SAM" id="MobiDB-lite"/>
    </source>
</evidence>
<evidence type="ECO:0000313" key="5">
    <source>
        <dbReference type="Proteomes" id="UP000285146"/>
    </source>
</evidence>
<dbReference type="AlphaFoldDB" id="A0A423X017"/>
<feature type="region of interest" description="Disordered" evidence="1">
    <location>
        <begin position="453"/>
        <end position="478"/>
    </location>
</feature>
<protein>
    <recommendedName>
        <fullName evidence="3">DUF6923 domain-containing protein</fullName>
    </recommendedName>
</protein>
<dbReference type="OrthoDB" id="4405280at2759"/>
<comment type="caution">
    <text evidence="4">The sequence shown here is derived from an EMBL/GenBank/DDBJ whole genome shotgun (WGS) entry which is preliminary data.</text>
</comment>
<evidence type="ECO:0000313" key="4">
    <source>
        <dbReference type="EMBL" id="ROW09163.1"/>
    </source>
</evidence>
<feature type="compositionally biased region" description="Low complexity" evidence="1">
    <location>
        <begin position="323"/>
        <end position="369"/>
    </location>
</feature>
<keyword evidence="2" id="KW-0732">Signal</keyword>
<keyword evidence="5" id="KW-1185">Reference proteome</keyword>
<reference evidence="4 5" key="1">
    <citation type="submission" date="2015-09" db="EMBL/GenBank/DDBJ databases">
        <title>Host preference determinants of Valsa canker pathogens revealed by comparative genomics.</title>
        <authorList>
            <person name="Yin Z."/>
            <person name="Huang L."/>
        </authorList>
    </citation>
    <scope>NUCLEOTIDE SEQUENCE [LARGE SCALE GENOMIC DNA]</scope>
    <source>
        <strain evidence="4 5">SXYLt</strain>
    </source>
</reference>
<dbReference type="InParanoid" id="A0A423X017"/>
<gene>
    <name evidence="4" type="ORF">VPNG_05734</name>
</gene>